<reference evidence="1 2" key="1">
    <citation type="journal article" date="2007" name="Nature">
        <title>Evolution of genes and genomes on the Drosophila phylogeny.</title>
        <authorList>
            <consortium name="Drosophila 12 Genomes Consortium"/>
            <person name="Clark A.G."/>
            <person name="Eisen M.B."/>
            <person name="Smith D.R."/>
            <person name="Bergman C.M."/>
            <person name="Oliver B."/>
            <person name="Markow T.A."/>
            <person name="Kaufman T.C."/>
            <person name="Kellis M."/>
            <person name="Gelbart W."/>
            <person name="Iyer V.N."/>
            <person name="Pollard D.A."/>
            <person name="Sackton T.B."/>
            <person name="Larracuente A.M."/>
            <person name="Singh N.D."/>
            <person name="Abad J.P."/>
            <person name="Abt D.N."/>
            <person name="Adryan B."/>
            <person name="Aguade M."/>
            <person name="Akashi H."/>
            <person name="Anderson W.W."/>
            <person name="Aquadro C.F."/>
            <person name="Ardell D.H."/>
            <person name="Arguello R."/>
            <person name="Artieri C.G."/>
            <person name="Barbash D.A."/>
            <person name="Barker D."/>
            <person name="Barsanti P."/>
            <person name="Batterham P."/>
            <person name="Batzoglou S."/>
            <person name="Begun D."/>
            <person name="Bhutkar A."/>
            <person name="Blanco E."/>
            <person name="Bosak S.A."/>
            <person name="Bradley R.K."/>
            <person name="Brand A.D."/>
            <person name="Brent M.R."/>
            <person name="Brooks A.N."/>
            <person name="Brown R.H."/>
            <person name="Butlin R.K."/>
            <person name="Caggese C."/>
            <person name="Calvi B.R."/>
            <person name="Bernardo de Carvalho A."/>
            <person name="Caspi A."/>
            <person name="Castrezana S."/>
            <person name="Celniker S.E."/>
            <person name="Chang J.L."/>
            <person name="Chapple C."/>
            <person name="Chatterji S."/>
            <person name="Chinwalla A."/>
            <person name="Civetta A."/>
            <person name="Clifton S.W."/>
            <person name="Comeron J.M."/>
            <person name="Costello J.C."/>
            <person name="Coyne J.A."/>
            <person name="Daub J."/>
            <person name="David R.G."/>
            <person name="Delcher A.L."/>
            <person name="Delehaunty K."/>
            <person name="Do C.B."/>
            <person name="Ebling H."/>
            <person name="Edwards K."/>
            <person name="Eickbush T."/>
            <person name="Evans J.D."/>
            <person name="Filipski A."/>
            <person name="Findeiss S."/>
            <person name="Freyhult E."/>
            <person name="Fulton L."/>
            <person name="Fulton R."/>
            <person name="Garcia A.C."/>
            <person name="Gardiner A."/>
            <person name="Garfield D.A."/>
            <person name="Garvin B.E."/>
            <person name="Gibson G."/>
            <person name="Gilbert D."/>
            <person name="Gnerre S."/>
            <person name="Godfrey J."/>
            <person name="Good R."/>
            <person name="Gotea V."/>
            <person name="Gravely B."/>
            <person name="Greenberg A.J."/>
            <person name="Griffiths-Jones S."/>
            <person name="Gross S."/>
            <person name="Guigo R."/>
            <person name="Gustafson E.A."/>
            <person name="Haerty W."/>
            <person name="Hahn M.W."/>
            <person name="Halligan D.L."/>
            <person name="Halpern A.L."/>
            <person name="Halter G.M."/>
            <person name="Han M.V."/>
            <person name="Heger A."/>
            <person name="Hillier L."/>
            <person name="Hinrichs A.S."/>
            <person name="Holmes I."/>
            <person name="Hoskins R.A."/>
            <person name="Hubisz M.J."/>
            <person name="Hultmark D."/>
            <person name="Huntley M.A."/>
            <person name="Jaffe D.B."/>
            <person name="Jagadeeshan S."/>
            <person name="Jeck W.R."/>
            <person name="Johnson J."/>
            <person name="Jones C.D."/>
            <person name="Jordan W.C."/>
            <person name="Karpen G.H."/>
            <person name="Kataoka E."/>
            <person name="Keightley P.D."/>
            <person name="Kheradpour P."/>
            <person name="Kirkness E.F."/>
            <person name="Koerich L.B."/>
            <person name="Kristiansen K."/>
            <person name="Kudrna D."/>
            <person name="Kulathinal R.J."/>
            <person name="Kumar S."/>
            <person name="Kwok R."/>
            <person name="Lander E."/>
            <person name="Langley C.H."/>
            <person name="Lapoint R."/>
            <person name="Lazzaro B.P."/>
            <person name="Lee S.J."/>
            <person name="Levesque L."/>
            <person name="Li R."/>
            <person name="Lin C.F."/>
            <person name="Lin M.F."/>
            <person name="Lindblad-Toh K."/>
            <person name="Llopart A."/>
            <person name="Long M."/>
            <person name="Low L."/>
            <person name="Lozovsky E."/>
            <person name="Lu J."/>
            <person name="Luo M."/>
            <person name="Machado C.A."/>
            <person name="Makalowski W."/>
            <person name="Marzo M."/>
            <person name="Matsuda M."/>
            <person name="Matzkin L."/>
            <person name="McAllister B."/>
            <person name="McBride C.S."/>
            <person name="McKernan B."/>
            <person name="McKernan K."/>
            <person name="Mendez-Lago M."/>
            <person name="Minx P."/>
            <person name="Mollenhauer M.U."/>
            <person name="Montooth K."/>
            <person name="Mount S.M."/>
            <person name="Mu X."/>
            <person name="Myers E."/>
            <person name="Negre B."/>
            <person name="Newfeld S."/>
            <person name="Nielsen R."/>
            <person name="Noor M.A."/>
            <person name="O'Grady P."/>
            <person name="Pachter L."/>
            <person name="Papaceit M."/>
            <person name="Parisi M.J."/>
            <person name="Parisi M."/>
            <person name="Parts L."/>
            <person name="Pedersen J.S."/>
            <person name="Pesole G."/>
            <person name="Phillippy A.M."/>
            <person name="Ponting C.P."/>
            <person name="Pop M."/>
            <person name="Porcelli D."/>
            <person name="Powell J.R."/>
            <person name="Prohaska S."/>
            <person name="Pruitt K."/>
            <person name="Puig M."/>
            <person name="Quesneville H."/>
            <person name="Ram K.R."/>
            <person name="Rand D."/>
            <person name="Rasmussen M.D."/>
            <person name="Reed L.K."/>
            <person name="Reenan R."/>
            <person name="Reily A."/>
            <person name="Remington K.A."/>
            <person name="Rieger T.T."/>
            <person name="Ritchie M.G."/>
            <person name="Robin C."/>
            <person name="Rogers Y.H."/>
            <person name="Rohde C."/>
            <person name="Rozas J."/>
            <person name="Rubenfield M.J."/>
            <person name="Ruiz A."/>
            <person name="Russo S."/>
            <person name="Salzberg S.L."/>
            <person name="Sanchez-Gracia A."/>
            <person name="Saranga D.J."/>
            <person name="Sato H."/>
            <person name="Schaeffer S.W."/>
            <person name="Schatz M.C."/>
            <person name="Schlenke T."/>
            <person name="Schwartz R."/>
            <person name="Segarra C."/>
            <person name="Singh R.S."/>
            <person name="Sirot L."/>
            <person name="Sirota M."/>
            <person name="Sisneros N.B."/>
            <person name="Smith C.D."/>
            <person name="Smith T.F."/>
            <person name="Spieth J."/>
            <person name="Stage D.E."/>
            <person name="Stark A."/>
            <person name="Stephan W."/>
            <person name="Strausberg R.L."/>
            <person name="Strempel S."/>
            <person name="Sturgill D."/>
            <person name="Sutton G."/>
            <person name="Sutton G.G."/>
            <person name="Tao W."/>
            <person name="Teichmann S."/>
            <person name="Tobari Y.N."/>
            <person name="Tomimura Y."/>
            <person name="Tsolas J.M."/>
            <person name="Valente V.L."/>
            <person name="Venter E."/>
            <person name="Venter J.C."/>
            <person name="Vicario S."/>
            <person name="Vieira F.G."/>
            <person name="Vilella A.J."/>
            <person name="Villasante A."/>
            <person name="Walenz B."/>
            <person name="Wang J."/>
            <person name="Wasserman M."/>
            <person name="Watts T."/>
            <person name="Wilson D."/>
            <person name="Wilson R.K."/>
            <person name="Wing R.A."/>
            <person name="Wolfner M.F."/>
            <person name="Wong A."/>
            <person name="Wong G.K."/>
            <person name="Wu C.I."/>
            <person name="Wu G."/>
            <person name="Yamamoto D."/>
            <person name="Yang H.P."/>
            <person name="Yang S.P."/>
            <person name="Yorke J.A."/>
            <person name="Yoshida K."/>
            <person name="Zdobnov E."/>
            <person name="Zhang P."/>
            <person name="Zhang Y."/>
            <person name="Zimin A.V."/>
            <person name="Baldwin J."/>
            <person name="Abdouelleil A."/>
            <person name="Abdulkadir J."/>
            <person name="Abebe A."/>
            <person name="Abera B."/>
            <person name="Abreu J."/>
            <person name="Acer S.C."/>
            <person name="Aftuck L."/>
            <person name="Alexander A."/>
            <person name="An P."/>
            <person name="Anderson E."/>
            <person name="Anderson S."/>
            <person name="Arachi H."/>
            <person name="Azer M."/>
            <person name="Bachantsang P."/>
            <person name="Barry A."/>
            <person name="Bayul T."/>
            <person name="Berlin A."/>
            <person name="Bessette D."/>
            <person name="Bloom T."/>
            <person name="Blye J."/>
            <person name="Boguslavskiy L."/>
            <person name="Bonnet C."/>
            <person name="Boukhgalter B."/>
            <person name="Bourzgui I."/>
            <person name="Brown A."/>
            <person name="Cahill P."/>
            <person name="Channer S."/>
            <person name="Cheshatsang Y."/>
            <person name="Chuda L."/>
            <person name="Citroen M."/>
            <person name="Collymore A."/>
            <person name="Cooke P."/>
            <person name="Costello M."/>
            <person name="D'Aco K."/>
            <person name="Daza R."/>
            <person name="De Haan G."/>
            <person name="DeGray S."/>
            <person name="DeMaso C."/>
            <person name="Dhargay N."/>
            <person name="Dooley K."/>
            <person name="Dooley E."/>
            <person name="Doricent M."/>
            <person name="Dorje P."/>
            <person name="Dorjee K."/>
            <person name="Dupes A."/>
            <person name="Elong R."/>
            <person name="Falk J."/>
            <person name="Farina A."/>
            <person name="Faro S."/>
            <person name="Ferguson D."/>
            <person name="Fisher S."/>
            <person name="Foley C.D."/>
            <person name="Franke A."/>
            <person name="Friedrich D."/>
            <person name="Gadbois L."/>
            <person name="Gearin G."/>
            <person name="Gearin C.R."/>
            <person name="Giannoukos G."/>
            <person name="Goode T."/>
            <person name="Graham J."/>
            <person name="Grandbois E."/>
            <person name="Grewal S."/>
            <person name="Gyaltsen K."/>
            <person name="Hafez N."/>
            <person name="Hagos B."/>
            <person name="Hall J."/>
            <person name="Henson C."/>
            <person name="Hollinger A."/>
            <person name="Honan T."/>
            <person name="Huard M.D."/>
            <person name="Hughes L."/>
            <person name="Hurhula B."/>
            <person name="Husby M.E."/>
            <person name="Kamat A."/>
            <person name="Kanga B."/>
            <person name="Kashin S."/>
            <person name="Khazanovich D."/>
            <person name="Kisner P."/>
            <person name="Lance K."/>
            <person name="Lara M."/>
            <person name="Lee W."/>
            <person name="Lennon N."/>
            <person name="Letendre F."/>
            <person name="LeVine R."/>
            <person name="Lipovsky A."/>
            <person name="Liu X."/>
            <person name="Liu J."/>
            <person name="Liu S."/>
            <person name="Lokyitsang T."/>
            <person name="Lokyitsang Y."/>
            <person name="Lubonja R."/>
            <person name="Lui A."/>
            <person name="MacDonald P."/>
            <person name="Magnisalis V."/>
            <person name="Maru K."/>
            <person name="Matthews C."/>
            <person name="McCusker W."/>
            <person name="McDonough S."/>
            <person name="Mehta T."/>
            <person name="Meldrim J."/>
            <person name="Meneus L."/>
            <person name="Mihai O."/>
            <person name="Mihalev A."/>
            <person name="Mihova T."/>
            <person name="Mittelman R."/>
            <person name="Mlenga V."/>
            <person name="Montmayeur A."/>
            <person name="Mulrain L."/>
            <person name="Navidi A."/>
            <person name="Naylor J."/>
            <person name="Negash T."/>
            <person name="Nguyen T."/>
            <person name="Nguyen N."/>
            <person name="Nicol R."/>
            <person name="Norbu C."/>
            <person name="Norbu N."/>
            <person name="Novod N."/>
            <person name="O'Neill B."/>
            <person name="Osman S."/>
            <person name="Markiewicz E."/>
            <person name="Oyono O.L."/>
            <person name="Patti C."/>
            <person name="Phunkhang P."/>
            <person name="Pierre F."/>
            <person name="Priest M."/>
            <person name="Raghuraman S."/>
            <person name="Rege F."/>
            <person name="Reyes R."/>
            <person name="Rise C."/>
            <person name="Rogov P."/>
            <person name="Ross K."/>
            <person name="Ryan E."/>
            <person name="Settipalli S."/>
            <person name="Shea T."/>
            <person name="Sherpa N."/>
            <person name="Shi L."/>
            <person name="Shih D."/>
            <person name="Sparrow T."/>
            <person name="Spaulding J."/>
            <person name="Stalker J."/>
            <person name="Stange-Thomann N."/>
            <person name="Stavropoulos S."/>
            <person name="Stone C."/>
            <person name="Strader C."/>
            <person name="Tesfaye S."/>
            <person name="Thomson T."/>
            <person name="Thoulutsang Y."/>
            <person name="Thoulutsang D."/>
            <person name="Topham K."/>
            <person name="Topping I."/>
            <person name="Tsamla T."/>
            <person name="Vassiliev H."/>
            <person name="Vo A."/>
            <person name="Wangchuk T."/>
            <person name="Wangdi T."/>
            <person name="Weiand M."/>
            <person name="Wilkinson J."/>
            <person name="Wilson A."/>
            <person name="Yadav S."/>
            <person name="Young G."/>
            <person name="Yu Q."/>
            <person name="Zembek L."/>
            <person name="Zhong D."/>
            <person name="Zimmer A."/>
            <person name="Zwirko Z."/>
            <person name="Jaffe D.B."/>
            <person name="Alvarez P."/>
            <person name="Brockman W."/>
            <person name="Butler J."/>
            <person name="Chin C."/>
            <person name="Gnerre S."/>
            <person name="Grabherr M."/>
            <person name="Kleber M."/>
            <person name="Mauceli E."/>
            <person name="MacCallum I."/>
        </authorList>
    </citation>
    <scope>NUCLEOTIDE SEQUENCE [LARGE SCALE GENOMIC DNA]</scope>
    <source>
        <strain evidence="2">Rob3c / Tucson 14021-0248.25</strain>
    </source>
</reference>
<evidence type="ECO:0000313" key="1">
    <source>
        <dbReference type="EMBL" id="EDW46262.1"/>
    </source>
</evidence>
<dbReference type="Proteomes" id="UP000001292">
    <property type="component" value="Unassembled WGS sequence"/>
</dbReference>
<protein>
    <submittedName>
        <fullName evidence="1">GM13508</fullName>
    </submittedName>
</protein>
<organism evidence="2">
    <name type="scientific">Drosophila sechellia</name>
    <name type="common">Fruit fly</name>
    <dbReference type="NCBI Taxonomy" id="7238"/>
    <lineage>
        <taxon>Eukaryota</taxon>
        <taxon>Metazoa</taxon>
        <taxon>Ecdysozoa</taxon>
        <taxon>Arthropoda</taxon>
        <taxon>Hexapoda</taxon>
        <taxon>Insecta</taxon>
        <taxon>Pterygota</taxon>
        <taxon>Neoptera</taxon>
        <taxon>Endopterygota</taxon>
        <taxon>Diptera</taxon>
        <taxon>Brachycera</taxon>
        <taxon>Muscomorpha</taxon>
        <taxon>Ephydroidea</taxon>
        <taxon>Drosophilidae</taxon>
        <taxon>Drosophila</taxon>
        <taxon>Sophophora</taxon>
    </lineage>
</organism>
<sequence>MGNRESNSGARSVVATDNDALDFGHCDDDDDDAVVCGRRDSSRHGHMSSTMSNRQKWAEISERSDDDELGIVVLVAERFISLNGKLECVKSSLPIIDHLEIKQNSSYTNDPRMIGDFG</sequence>
<dbReference type="AlphaFoldDB" id="B4IF08"/>
<name>B4IF08_DROSE</name>
<evidence type="ECO:0000313" key="2">
    <source>
        <dbReference type="Proteomes" id="UP000001292"/>
    </source>
</evidence>
<gene>
    <name evidence="1" type="primary">Dsec\GM13508</name>
    <name evidence="1" type="ORF">Dsec_GM13508</name>
</gene>
<dbReference type="EMBL" id="CH480832">
    <property type="protein sequence ID" value="EDW46262.1"/>
    <property type="molecule type" value="Genomic_DNA"/>
</dbReference>
<keyword evidence="2" id="KW-1185">Reference proteome</keyword>
<proteinExistence type="predicted"/>
<dbReference type="OMA" id="NDPRMIG"/>
<accession>B4IF08</accession>
<dbReference type="HOGENOM" id="CLU_2075608_0_0_1"/>